<protein>
    <submittedName>
        <fullName evidence="2">Uncharacterized protein</fullName>
    </submittedName>
</protein>
<dbReference type="Gene3D" id="2.30.29.30">
    <property type="entry name" value="Pleckstrin-homology domain (PH domain)/Phosphotyrosine-binding domain (PTB)"/>
    <property type="match status" value="1"/>
</dbReference>
<dbReference type="InterPro" id="IPR051133">
    <property type="entry name" value="Adapter_Engulfment-Domain"/>
</dbReference>
<name>A0A9P0A5U8_BEMTA</name>
<sequence>MRKSQRGEGSSGSWGPGTQMATADVERPRKKLSFREPEIMGYYMQMKQGVTSRLLRKSKNAKGKGPAAGPAGEAQKNGAPEEILEESHPLAPSDDDLELENQAMRVVRTVGQAFEVCHKLSINGPPPGEEDNELDTPHSESDGPEKIRKDLLADPISCDNLPANESTSTLDALSDAIVTSTSPQQPQLQRPNRLEINPLPPPPSNNHINSNPSRRSPHSAGDVYSSAEPLKSGVDSGMPSNGTPLSNHHELQLLREQLEQQSHQTQSALAQAHLFRDRLAAETAARLESQAREHQLLANNKELLEHIATLVALLQLQERSGFQNSPQNISNIPQMSPGSKVARWFEALQPLSRPESGFVDFTEPENEEQVLAVLSDRLSHKKRKKLFGLKKGKVTTF</sequence>
<feature type="compositionally biased region" description="Low complexity" evidence="1">
    <location>
        <begin position="205"/>
        <end position="214"/>
    </location>
</feature>
<dbReference type="Proteomes" id="UP001152759">
    <property type="component" value="Chromosome 3"/>
</dbReference>
<dbReference type="GO" id="GO:0050998">
    <property type="term" value="F:nitric-oxide synthase binding"/>
    <property type="evidence" value="ECO:0007669"/>
    <property type="project" value="TreeGrafter"/>
</dbReference>
<gene>
    <name evidence="2" type="ORF">BEMITA_LOCUS5430</name>
</gene>
<feature type="region of interest" description="Disordered" evidence="1">
    <location>
        <begin position="118"/>
        <end position="147"/>
    </location>
</feature>
<dbReference type="InterPro" id="IPR011993">
    <property type="entry name" value="PH-like_dom_sf"/>
</dbReference>
<evidence type="ECO:0000313" key="2">
    <source>
        <dbReference type="EMBL" id="CAH0386291.1"/>
    </source>
</evidence>
<feature type="compositionally biased region" description="Low complexity" evidence="1">
    <location>
        <begin position="63"/>
        <end position="72"/>
    </location>
</feature>
<feature type="compositionally biased region" description="Basic and acidic residues" evidence="1">
    <location>
        <begin position="135"/>
        <end position="147"/>
    </location>
</feature>
<feature type="region of interest" description="Disordered" evidence="1">
    <location>
        <begin position="53"/>
        <end position="96"/>
    </location>
</feature>
<proteinExistence type="predicted"/>
<organism evidence="2 3">
    <name type="scientific">Bemisia tabaci</name>
    <name type="common">Sweetpotato whitefly</name>
    <name type="synonym">Aleurodes tabaci</name>
    <dbReference type="NCBI Taxonomy" id="7038"/>
    <lineage>
        <taxon>Eukaryota</taxon>
        <taxon>Metazoa</taxon>
        <taxon>Ecdysozoa</taxon>
        <taxon>Arthropoda</taxon>
        <taxon>Hexapoda</taxon>
        <taxon>Insecta</taxon>
        <taxon>Pterygota</taxon>
        <taxon>Neoptera</taxon>
        <taxon>Paraneoptera</taxon>
        <taxon>Hemiptera</taxon>
        <taxon>Sternorrhyncha</taxon>
        <taxon>Aleyrodoidea</taxon>
        <taxon>Aleyrodidae</taxon>
        <taxon>Aleyrodinae</taxon>
        <taxon>Bemisia</taxon>
    </lineage>
</organism>
<dbReference type="EMBL" id="OU963864">
    <property type="protein sequence ID" value="CAH0386291.1"/>
    <property type="molecule type" value="Genomic_DNA"/>
</dbReference>
<feature type="region of interest" description="Disordered" evidence="1">
    <location>
        <begin position="178"/>
        <end position="246"/>
    </location>
</feature>
<keyword evidence="3" id="KW-1185">Reference proteome</keyword>
<evidence type="ECO:0000256" key="1">
    <source>
        <dbReference type="SAM" id="MobiDB-lite"/>
    </source>
</evidence>
<feature type="region of interest" description="Disordered" evidence="1">
    <location>
        <begin position="1"/>
        <end position="37"/>
    </location>
</feature>
<dbReference type="PANTHER" id="PTHR11232">
    <property type="entry name" value="PHOSPHOTYROSINE INTERACTION DOMAIN-CONTAINING FAMILY MEMBER"/>
    <property type="match status" value="1"/>
</dbReference>
<feature type="compositionally biased region" description="Low complexity" evidence="1">
    <location>
        <begin position="183"/>
        <end position="197"/>
    </location>
</feature>
<evidence type="ECO:0000313" key="3">
    <source>
        <dbReference type="Proteomes" id="UP001152759"/>
    </source>
</evidence>
<reference evidence="2" key="1">
    <citation type="submission" date="2021-12" db="EMBL/GenBank/DDBJ databases">
        <authorList>
            <person name="King R."/>
        </authorList>
    </citation>
    <scope>NUCLEOTIDE SEQUENCE</scope>
</reference>
<dbReference type="PANTHER" id="PTHR11232:SF17">
    <property type="entry name" value="CAPON-LIKE PROTEIN"/>
    <property type="match status" value="1"/>
</dbReference>
<accession>A0A9P0A5U8</accession>
<dbReference type="AlphaFoldDB" id="A0A9P0A5U8"/>